<dbReference type="InterPro" id="IPR002168">
    <property type="entry name" value="Lipase_GDXG_HIS_AS"/>
</dbReference>
<dbReference type="PRINTS" id="PR00368">
    <property type="entry name" value="FADPNR"/>
</dbReference>
<comment type="similarity">
    <text evidence="2">Belongs to the FAD-binding monooxygenase family.</text>
</comment>
<evidence type="ECO:0000259" key="9">
    <source>
        <dbReference type="Pfam" id="PF07859"/>
    </source>
</evidence>
<dbReference type="Proteomes" id="UP000715965">
    <property type="component" value="Unassembled WGS sequence"/>
</dbReference>
<evidence type="ECO:0000256" key="5">
    <source>
        <dbReference type="ARBA" id="ARBA00022801"/>
    </source>
</evidence>
<dbReference type="EMBL" id="JADDOJ010000102">
    <property type="protein sequence ID" value="MBE7942467.1"/>
    <property type="molecule type" value="Genomic_DNA"/>
</dbReference>
<keyword evidence="6" id="KW-0274">FAD</keyword>
<evidence type="ECO:0000256" key="8">
    <source>
        <dbReference type="ARBA" id="ARBA00023033"/>
    </source>
</evidence>
<keyword evidence="8" id="KW-0503">Monooxygenase</keyword>
<dbReference type="Pfam" id="PF07859">
    <property type="entry name" value="Abhydrolase_3"/>
    <property type="match status" value="1"/>
</dbReference>
<dbReference type="Pfam" id="PF00743">
    <property type="entry name" value="FMO-like"/>
    <property type="match status" value="1"/>
</dbReference>
<sequence length="792" mass="86221">MASWQARIASGLVRVRVRRALGDLSDVARIRRAFSRPLPAPRGARFTPGEVGGVPGEWVEAVSGSARGTLLYLHGGGFVACSPRSHRSVTASLALRGFRVFVPDYRLAPEHPFPAGLDDCLAAWRGLVALQPEGLAPPAVAGDSAGGNLALALMLALRDAGEPLPAAAGLFSPCTDMTGGSPSILDNAKRDAMFPGEGLQHFASAYLGDGDRAHPLVSPLLADLTGLPPLLVHVGESEALRDDSVRFARKAADAGVEVSLRVWPVVPHVWQLLWALPEARASLDVAASFMLAAQARWRAARPAPAGAPPEELDVLIVGAGLSGIGAAVHLQQAFPRRRYALLEARQAIGGTWDLFRYPGVRSDSDMYTLGYVFKPWRDAKAIADGPAIRAYVRETAAEHGVLPHIRYAQRVVAAHWSSPLARWDVEVAHGDGSRSRLACRFLWMCSGYYSYAQGYKPAFPGESAFGGTLVHPQFWPQGLDHAGKRVVVIGSGATAVTLVPEMAKTAAHVVMLQRSPTYVVTRPAEDPVAEWLKRHLPAMLAYRLVRLKNVGLGMFFFRLARRWPEAMQRRLIGFARMQLPPEFDPRHFTPRYKPWDQRICLVPDGDLFRAIRSGSAEVVTDEIDTFTPQGIRLKSGRELAADIVVSATGLQLNVLGDLQISVDGAPVDLSQCLVYKGMMYSGVPNLVSTFGYTNASWTLKADLTANYACRLLRHLDRQGQAYAVPRAAPGVAQQPFLDFSSGYVVRALDRLPKQGDRKPWRLYQNYLLDLLTLRYSRLDDGVLQFGGPAPKG</sequence>
<dbReference type="PANTHER" id="PTHR43872">
    <property type="entry name" value="MONOOXYGENASE, PUTATIVE (AFU_ORTHOLOGUE AFUA_8G02570)-RELATED"/>
    <property type="match status" value="1"/>
</dbReference>
<evidence type="ECO:0000256" key="7">
    <source>
        <dbReference type="ARBA" id="ARBA00023002"/>
    </source>
</evidence>
<feature type="domain" description="Alpha/beta hydrolase fold-3" evidence="9">
    <location>
        <begin position="70"/>
        <end position="271"/>
    </location>
</feature>
<dbReference type="RefSeq" id="WP_193782021.1">
    <property type="nucleotide sequence ID" value="NZ_JADDOJ010000102.1"/>
</dbReference>
<dbReference type="Gene3D" id="3.40.50.1820">
    <property type="entry name" value="alpha/beta hydrolase"/>
    <property type="match status" value="1"/>
</dbReference>
<dbReference type="InterPro" id="IPR036188">
    <property type="entry name" value="FAD/NAD-bd_sf"/>
</dbReference>
<dbReference type="InterPro" id="IPR013094">
    <property type="entry name" value="AB_hydrolase_3"/>
</dbReference>
<evidence type="ECO:0000313" key="10">
    <source>
        <dbReference type="EMBL" id="MBE7942467.1"/>
    </source>
</evidence>
<comment type="similarity">
    <text evidence="3">Belongs to the 'GDXG' lipolytic enzyme family.</text>
</comment>
<evidence type="ECO:0000256" key="3">
    <source>
        <dbReference type="ARBA" id="ARBA00010515"/>
    </source>
</evidence>
<dbReference type="PROSITE" id="PS01173">
    <property type="entry name" value="LIPASE_GDXG_HIS"/>
    <property type="match status" value="1"/>
</dbReference>
<name>A0ABR9SL08_9BURK</name>
<proteinExistence type="inferred from homology"/>
<keyword evidence="5 10" id="KW-0378">Hydrolase</keyword>
<protein>
    <submittedName>
        <fullName evidence="10">Alpha/beta hydrolase fold domain-containing protein</fullName>
    </submittedName>
</protein>
<dbReference type="InterPro" id="IPR051820">
    <property type="entry name" value="FAD-binding_MO"/>
</dbReference>
<dbReference type="SUPFAM" id="SSF51905">
    <property type="entry name" value="FAD/NAD(P)-binding domain"/>
    <property type="match status" value="1"/>
</dbReference>
<keyword evidence="11" id="KW-1185">Reference proteome</keyword>
<dbReference type="SUPFAM" id="SSF53474">
    <property type="entry name" value="alpha/beta-Hydrolases"/>
    <property type="match status" value="1"/>
</dbReference>
<evidence type="ECO:0000256" key="6">
    <source>
        <dbReference type="ARBA" id="ARBA00022827"/>
    </source>
</evidence>
<dbReference type="GO" id="GO:0016787">
    <property type="term" value="F:hydrolase activity"/>
    <property type="evidence" value="ECO:0007669"/>
    <property type="project" value="UniProtKB-KW"/>
</dbReference>
<dbReference type="InterPro" id="IPR029058">
    <property type="entry name" value="AB_hydrolase_fold"/>
</dbReference>
<accession>A0ABR9SL08</accession>
<gene>
    <name evidence="10" type="ORF">IM725_18005</name>
</gene>
<dbReference type="InterPro" id="IPR020946">
    <property type="entry name" value="Flavin_mOase-like"/>
</dbReference>
<keyword evidence="4" id="KW-0285">Flavoprotein</keyword>
<dbReference type="PANTHER" id="PTHR43872:SF1">
    <property type="entry name" value="MONOOXYGENASE, PUTATIVE (AFU_ORTHOLOGUE AFUA_8G02570)-RELATED"/>
    <property type="match status" value="1"/>
</dbReference>
<evidence type="ECO:0000256" key="4">
    <source>
        <dbReference type="ARBA" id="ARBA00022630"/>
    </source>
</evidence>
<reference evidence="10 11" key="1">
    <citation type="submission" date="2020-10" db="EMBL/GenBank/DDBJ databases">
        <title>Draft genome of Ramlibacter aquaticus LMG 30558.</title>
        <authorList>
            <person name="Props R."/>
        </authorList>
    </citation>
    <scope>NUCLEOTIDE SEQUENCE [LARGE SCALE GENOMIC DNA]</scope>
    <source>
        <strain evidence="10 11">LMG 30558</strain>
    </source>
</reference>
<organism evidence="10 11">
    <name type="scientific">Ramlibacter aquaticus</name>
    <dbReference type="NCBI Taxonomy" id="2780094"/>
    <lineage>
        <taxon>Bacteria</taxon>
        <taxon>Pseudomonadati</taxon>
        <taxon>Pseudomonadota</taxon>
        <taxon>Betaproteobacteria</taxon>
        <taxon>Burkholderiales</taxon>
        <taxon>Comamonadaceae</taxon>
        <taxon>Ramlibacter</taxon>
    </lineage>
</organism>
<comment type="cofactor">
    <cofactor evidence="1">
        <name>FAD</name>
        <dbReference type="ChEBI" id="CHEBI:57692"/>
    </cofactor>
</comment>
<keyword evidence="7" id="KW-0560">Oxidoreductase</keyword>
<evidence type="ECO:0000313" key="11">
    <source>
        <dbReference type="Proteomes" id="UP000715965"/>
    </source>
</evidence>
<evidence type="ECO:0000256" key="2">
    <source>
        <dbReference type="ARBA" id="ARBA00010139"/>
    </source>
</evidence>
<evidence type="ECO:0000256" key="1">
    <source>
        <dbReference type="ARBA" id="ARBA00001974"/>
    </source>
</evidence>
<comment type="caution">
    <text evidence="10">The sequence shown here is derived from an EMBL/GenBank/DDBJ whole genome shotgun (WGS) entry which is preliminary data.</text>
</comment>
<dbReference type="Pfam" id="PF13450">
    <property type="entry name" value="NAD_binding_8"/>
    <property type="match status" value="1"/>
</dbReference>
<dbReference type="Gene3D" id="3.50.50.60">
    <property type="entry name" value="FAD/NAD(P)-binding domain"/>
    <property type="match status" value="3"/>
</dbReference>